<comment type="caution">
    <text evidence="1">The sequence shown here is derived from an EMBL/GenBank/DDBJ whole genome shotgun (WGS) entry which is preliminary data.</text>
</comment>
<evidence type="ECO:0000313" key="2">
    <source>
        <dbReference type="Proteomes" id="UP000198211"/>
    </source>
</evidence>
<keyword evidence="2" id="KW-1185">Reference proteome</keyword>
<organism evidence="1 2">
    <name type="scientific">Phytophthora megakarya</name>
    <dbReference type="NCBI Taxonomy" id="4795"/>
    <lineage>
        <taxon>Eukaryota</taxon>
        <taxon>Sar</taxon>
        <taxon>Stramenopiles</taxon>
        <taxon>Oomycota</taxon>
        <taxon>Peronosporomycetes</taxon>
        <taxon>Peronosporales</taxon>
        <taxon>Peronosporaceae</taxon>
        <taxon>Phytophthora</taxon>
    </lineage>
</organism>
<gene>
    <name evidence="1" type="ORF">PHMEG_00013999</name>
</gene>
<dbReference type="Proteomes" id="UP000198211">
    <property type="component" value="Unassembled WGS sequence"/>
</dbReference>
<proteinExistence type="predicted"/>
<reference evidence="2" key="1">
    <citation type="submission" date="2017-03" db="EMBL/GenBank/DDBJ databases">
        <title>Phytopthora megakarya and P. palmivora, two closely related causual agents of cacao black pod achieved similar genome size and gene model numbers by different mechanisms.</title>
        <authorList>
            <person name="Ali S."/>
            <person name="Shao J."/>
            <person name="Larry D.J."/>
            <person name="Kronmiller B."/>
            <person name="Shen D."/>
            <person name="Strem M.D."/>
            <person name="Melnick R.L."/>
            <person name="Guiltinan M.J."/>
            <person name="Tyler B.M."/>
            <person name="Meinhardt L.W."/>
            <person name="Bailey B.A."/>
        </authorList>
    </citation>
    <scope>NUCLEOTIDE SEQUENCE [LARGE SCALE GENOMIC DNA]</scope>
    <source>
        <strain evidence="2">zdho120</strain>
    </source>
</reference>
<dbReference type="EMBL" id="NBNE01001753">
    <property type="protein sequence ID" value="OWZ12784.1"/>
    <property type="molecule type" value="Genomic_DNA"/>
</dbReference>
<evidence type="ECO:0000313" key="1">
    <source>
        <dbReference type="EMBL" id="OWZ12784.1"/>
    </source>
</evidence>
<name>A0A225W5Z4_9STRA</name>
<accession>A0A225W5Z4</accession>
<sequence length="90" mass="10107">MLDAFAVNGTSFLDIVHKMWEQFGHRVESQAVQRDGYGQATTMAKDLDVFLEACIRPQQTDRSGATAEISLRKVVRNLKNIGVLASKLRR</sequence>
<protein>
    <submittedName>
        <fullName evidence="1">Uncharacterized protein</fullName>
    </submittedName>
</protein>
<dbReference type="AlphaFoldDB" id="A0A225W5Z4"/>